<feature type="transmembrane region" description="Helical" evidence="1">
    <location>
        <begin position="69"/>
        <end position="91"/>
    </location>
</feature>
<keyword evidence="1" id="KW-0472">Membrane</keyword>
<proteinExistence type="predicted"/>
<feature type="transmembrane region" description="Helical" evidence="1">
    <location>
        <begin position="150"/>
        <end position="171"/>
    </location>
</feature>
<reference evidence="2 3" key="1">
    <citation type="submission" date="2021-04" db="EMBL/GenBank/DDBJ databases">
        <authorList>
            <person name="Rakotoarivonina H."/>
        </authorList>
    </citation>
    <scope>NUCLEOTIDE SEQUENCE [LARGE SCALE GENOMIC DNA]</scope>
    <source>
        <strain evidence="2 3">XE</strain>
    </source>
</reference>
<sequence length="176" mass="19088">MPQHEDDRPSGVLFFAGIALILLGAYLFFMRDENISTGSVFAYFWPTLFVIPVGILLHWLYFGVFGRNAVGVLVPAGIVTTAGIVCQIATLTDGWSYLWPGFILAVAVGLFELYWFSGRNKALLIPINILAGASLIFFVAFSIGNLIGKLALGQPFLAIVFILAGAFLLAARRSTP</sequence>
<keyword evidence="1" id="KW-1133">Transmembrane helix</keyword>
<organism evidence="2 3">
    <name type="scientific">Thermobacillus xylanilyticus</name>
    <dbReference type="NCBI Taxonomy" id="76633"/>
    <lineage>
        <taxon>Bacteria</taxon>
        <taxon>Bacillati</taxon>
        <taxon>Bacillota</taxon>
        <taxon>Bacilli</taxon>
        <taxon>Bacillales</taxon>
        <taxon>Paenibacillaceae</taxon>
        <taxon>Thermobacillus</taxon>
    </lineage>
</organism>
<gene>
    <name evidence="2" type="primary">txxe 3861</name>
    <name evidence="2" type="ORF">TXXE_00540</name>
</gene>
<dbReference type="RefSeq" id="WP_213483041.1">
    <property type="nucleotide sequence ID" value="NZ_CAJRAY010000002.1"/>
</dbReference>
<name>A0ABM8UZA8_THEXY</name>
<evidence type="ECO:0000313" key="3">
    <source>
        <dbReference type="Proteomes" id="UP000681526"/>
    </source>
</evidence>
<feature type="transmembrane region" description="Helical" evidence="1">
    <location>
        <begin position="97"/>
        <end position="116"/>
    </location>
</feature>
<comment type="caution">
    <text evidence="2">The sequence shown here is derived from an EMBL/GenBank/DDBJ whole genome shotgun (WGS) entry which is preliminary data.</text>
</comment>
<evidence type="ECO:0000256" key="1">
    <source>
        <dbReference type="SAM" id="Phobius"/>
    </source>
</evidence>
<dbReference type="EMBL" id="CAJRAY010000002">
    <property type="protein sequence ID" value="CAG5076429.1"/>
    <property type="molecule type" value="Genomic_DNA"/>
</dbReference>
<feature type="transmembrane region" description="Helical" evidence="1">
    <location>
        <begin position="123"/>
        <end position="144"/>
    </location>
</feature>
<protein>
    <submittedName>
        <fullName evidence="2">Uncharacterized Membrane protein</fullName>
    </submittedName>
</protein>
<keyword evidence="3" id="KW-1185">Reference proteome</keyword>
<dbReference type="Proteomes" id="UP000681526">
    <property type="component" value="Unassembled WGS sequence"/>
</dbReference>
<accession>A0ABM8UZA8</accession>
<feature type="transmembrane region" description="Helical" evidence="1">
    <location>
        <begin position="12"/>
        <end position="29"/>
    </location>
</feature>
<feature type="transmembrane region" description="Helical" evidence="1">
    <location>
        <begin position="41"/>
        <end position="62"/>
    </location>
</feature>
<keyword evidence="1" id="KW-0812">Transmembrane</keyword>
<evidence type="ECO:0000313" key="2">
    <source>
        <dbReference type="EMBL" id="CAG5076429.1"/>
    </source>
</evidence>